<feature type="transmembrane region" description="Helical" evidence="6">
    <location>
        <begin position="12"/>
        <end position="36"/>
    </location>
</feature>
<dbReference type="RefSeq" id="XP_009064024.1">
    <property type="nucleotide sequence ID" value="XM_009065776.1"/>
</dbReference>
<evidence type="ECO:0000256" key="5">
    <source>
        <dbReference type="ARBA" id="ARBA00023136"/>
    </source>
</evidence>
<dbReference type="AlphaFoldDB" id="V3Z3U2"/>
<comment type="similarity">
    <text evidence="2 6">Belongs to the tetraspanin (TM4SF) family.</text>
</comment>
<gene>
    <name evidence="7" type="ORF">LOTGIDRAFT_167900</name>
</gene>
<proteinExistence type="inferred from homology"/>
<dbReference type="GeneID" id="20240727"/>
<feature type="transmembrane region" description="Helical" evidence="6">
    <location>
        <begin position="63"/>
        <end position="84"/>
    </location>
</feature>
<evidence type="ECO:0000313" key="8">
    <source>
        <dbReference type="Proteomes" id="UP000030746"/>
    </source>
</evidence>
<accession>V3Z3U2</accession>
<evidence type="ECO:0000313" key="7">
    <source>
        <dbReference type="EMBL" id="ESO85323.1"/>
    </source>
</evidence>
<dbReference type="EMBL" id="KB203275">
    <property type="protein sequence ID" value="ESO85323.1"/>
    <property type="molecule type" value="Genomic_DNA"/>
</dbReference>
<dbReference type="GO" id="GO:0005886">
    <property type="term" value="C:plasma membrane"/>
    <property type="evidence" value="ECO:0007669"/>
    <property type="project" value="TreeGrafter"/>
</dbReference>
<name>V3Z3U2_LOTGI</name>
<dbReference type="SUPFAM" id="SSF48652">
    <property type="entry name" value="Tetraspanin"/>
    <property type="match status" value="1"/>
</dbReference>
<keyword evidence="4 6" id="KW-1133">Transmembrane helix</keyword>
<dbReference type="InterPro" id="IPR008952">
    <property type="entry name" value="Tetraspanin_EC2_sf"/>
</dbReference>
<dbReference type="PANTHER" id="PTHR19282">
    <property type="entry name" value="TETRASPANIN"/>
    <property type="match status" value="1"/>
</dbReference>
<sequence length="263" mass="29051">MCSSMKSFLKFLILAVNIPILIVGLVSLGTGIWVVVNEDSFFSTYSYIVDFTVIDREFIREGAIVLLSCGAATALFALIGIAAARSNSTYLLGFYVIMICFLIAVEVAAVTLGIIFKERWESQLDNNVLLKINNTYNEDDASSFTSSLKLLHQNEKCCGWRNASDFMYATNWNKTLENGDEMVVPKSCCSSENVTEMLLCSLNPSVNNSYIATGCKAAVEKVFTDYQGIVIGLGVCILVLEMLMVMVAVWLLTHAVKNKYDLN</sequence>
<dbReference type="Gene3D" id="1.10.1450.10">
    <property type="entry name" value="Tetraspanin"/>
    <property type="match status" value="1"/>
</dbReference>
<evidence type="ECO:0000256" key="2">
    <source>
        <dbReference type="ARBA" id="ARBA00006840"/>
    </source>
</evidence>
<evidence type="ECO:0000256" key="6">
    <source>
        <dbReference type="RuleBase" id="RU361218"/>
    </source>
</evidence>
<dbReference type="HOGENOM" id="CLU_1138965_0_0_1"/>
<reference evidence="7 8" key="1">
    <citation type="journal article" date="2013" name="Nature">
        <title>Insights into bilaterian evolution from three spiralian genomes.</title>
        <authorList>
            <person name="Simakov O."/>
            <person name="Marletaz F."/>
            <person name="Cho S.J."/>
            <person name="Edsinger-Gonzales E."/>
            <person name="Havlak P."/>
            <person name="Hellsten U."/>
            <person name="Kuo D.H."/>
            <person name="Larsson T."/>
            <person name="Lv J."/>
            <person name="Arendt D."/>
            <person name="Savage R."/>
            <person name="Osoegawa K."/>
            <person name="de Jong P."/>
            <person name="Grimwood J."/>
            <person name="Chapman J.A."/>
            <person name="Shapiro H."/>
            <person name="Aerts A."/>
            <person name="Otillar R.P."/>
            <person name="Terry A.Y."/>
            <person name="Boore J.L."/>
            <person name="Grigoriev I.V."/>
            <person name="Lindberg D.R."/>
            <person name="Seaver E.C."/>
            <person name="Weisblat D.A."/>
            <person name="Putnam N.H."/>
            <person name="Rokhsar D.S."/>
        </authorList>
    </citation>
    <scope>NUCLEOTIDE SEQUENCE [LARGE SCALE GENOMIC DNA]</scope>
</reference>
<dbReference type="CTD" id="20240727"/>
<dbReference type="PIRSF" id="PIRSF002419">
    <property type="entry name" value="Tetraspanin"/>
    <property type="match status" value="1"/>
</dbReference>
<evidence type="ECO:0000256" key="3">
    <source>
        <dbReference type="ARBA" id="ARBA00022692"/>
    </source>
</evidence>
<protein>
    <recommendedName>
        <fullName evidence="6">Tetraspanin</fullName>
    </recommendedName>
</protein>
<dbReference type="OMA" id="MANCTTE"/>
<dbReference type="PANTHER" id="PTHR19282:SF544">
    <property type="entry name" value="TETRASPANIN"/>
    <property type="match status" value="1"/>
</dbReference>
<evidence type="ECO:0000256" key="1">
    <source>
        <dbReference type="ARBA" id="ARBA00004141"/>
    </source>
</evidence>
<evidence type="ECO:0000256" key="4">
    <source>
        <dbReference type="ARBA" id="ARBA00022989"/>
    </source>
</evidence>
<dbReference type="InterPro" id="IPR018499">
    <property type="entry name" value="Tetraspanin/Peripherin"/>
</dbReference>
<feature type="transmembrane region" description="Helical" evidence="6">
    <location>
        <begin position="229"/>
        <end position="252"/>
    </location>
</feature>
<dbReference type="PRINTS" id="PR00259">
    <property type="entry name" value="TMFOUR"/>
</dbReference>
<comment type="subcellular location">
    <subcellularLocation>
        <location evidence="1 6">Membrane</location>
        <topology evidence="1 6">Multi-pass membrane protein</topology>
    </subcellularLocation>
</comment>
<organism evidence="7 8">
    <name type="scientific">Lottia gigantea</name>
    <name type="common">Giant owl limpet</name>
    <dbReference type="NCBI Taxonomy" id="225164"/>
    <lineage>
        <taxon>Eukaryota</taxon>
        <taxon>Metazoa</taxon>
        <taxon>Spiralia</taxon>
        <taxon>Lophotrochozoa</taxon>
        <taxon>Mollusca</taxon>
        <taxon>Gastropoda</taxon>
        <taxon>Patellogastropoda</taxon>
        <taxon>Lottioidea</taxon>
        <taxon>Lottiidae</taxon>
        <taxon>Lottia</taxon>
    </lineage>
</organism>
<keyword evidence="3 6" id="KW-0812">Transmembrane</keyword>
<dbReference type="KEGG" id="lgi:LOTGIDRAFT_167900"/>
<dbReference type="OrthoDB" id="6134317at2759"/>
<dbReference type="InterPro" id="IPR000301">
    <property type="entry name" value="Tetraspanin_animals"/>
</dbReference>
<dbReference type="Proteomes" id="UP000030746">
    <property type="component" value="Unassembled WGS sequence"/>
</dbReference>
<keyword evidence="8" id="KW-1185">Reference proteome</keyword>
<dbReference type="Pfam" id="PF00335">
    <property type="entry name" value="Tetraspanin"/>
    <property type="match status" value="1"/>
</dbReference>
<keyword evidence="5 6" id="KW-0472">Membrane</keyword>
<feature type="transmembrane region" description="Helical" evidence="6">
    <location>
        <begin position="91"/>
        <end position="116"/>
    </location>
</feature>